<reference evidence="1 2" key="1">
    <citation type="journal article" date="2014" name="Int. J. Syst. Evol. Microbiol.">
        <title>Oceanisphaera profunda sp. nov., a marine bacterium isolated from deep-sea sediment, and emended description of the genus Oceanisphaera.</title>
        <authorList>
            <person name="Xu Z."/>
            <person name="Zhang X.Y."/>
            <person name="Su H.N."/>
            <person name="Yu Z.C."/>
            <person name="Liu C."/>
            <person name="Li H."/>
            <person name="Chen X.L."/>
            <person name="Song X.Y."/>
            <person name="Xie B.B."/>
            <person name="Qin Q.L."/>
            <person name="Zhou B.C."/>
            <person name="Shi M."/>
            <person name="Huang Y."/>
            <person name="Zhang Y.Z."/>
        </authorList>
    </citation>
    <scope>NUCLEOTIDE SEQUENCE [LARGE SCALE GENOMIC DNA]</scope>
    <source>
        <strain evidence="1 2">SM1222</strain>
    </source>
</reference>
<dbReference type="InterPro" id="IPR021250">
    <property type="entry name" value="DUF2789"/>
</dbReference>
<name>A0A1Y0D923_9GAMM</name>
<dbReference type="InterPro" id="IPR038086">
    <property type="entry name" value="DUF2789_sf"/>
</dbReference>
<dbReference type="Pfam" id="PF10982">
    <property type="entry name" value="DUF2789"/>
    <property type="match status" value="1"/>
</dbReference>
<protein>
    <recommendedName>
        <fullName evidence="3">DUF2789 domain-containing protein</fullName>
    </recommendedName>
</protein>
<evidence type="ECO:0000313" key="2">
    <source>
        <dbReference type="Proteomes" id="UP000243937"/>
    </source>
</evidence>
<dbReference type="EMBL" id="CP021377">
    <property type="protein sequence ID" value="ART84063.1"/>
    <property type="molecule type" value="Genomic_DNA"/>
</dbReference>
<evidence type="ECO:0008006" key="3">
    <source>
        <dbReference type="Google" id="ProtNLM"/>
    </source>
</evidence>
<dbReference type="AlphaFoldDB" id="A0A1Y0D923"/>
<keyword evidence="2" id="KW-1185">Reference proteome</keyword>
<dbReference type="KEGG" id="opf:CBP31_13325"/>
<organism evidence="1 2">
    <name type="scientific">Oceanisphaera profunda</name>
    <dbReference type="NCBI Taxonomy" id="1416627"/>
    <lineage>
        <taxon>Bacteria</taxon>
        <taxon>Pseudomonadati</taxon>
        <taxon>Pseudomonadota</taxon>
        <taxon>Gammaproteobacteria</taxon>
        <taxon>Aeromonadales</taxon>
        <taxon>Aeromonadaceae</taxon>
        <taxon>Oceanisphaera</taxon>
    </lineage>
</organism>
<proteinExistence type="predicted"/>
<sequence>MESINHPLSELFEQLGLDASHDGIEQFIASHTLPAELELANAPFWSPAQANFLKEGWQSDSDWAEVIDQLNVSLR</sequence>
<dbReference type="RefSeq" id="WP_087038782.1">
    <property type="nucleotide sequence ID" value="NZ_CP021377.1"/>
</dbReference>
<evidence type="ECO:0000313" key="1">
    <source>
        <dbReference type="EMBL" id="ART84063.1"/>
    </source>
</evidence>
<accession>A0A1Y0D923</accession>
<gene>
    <name evidence="1" type="ORF">CBP31_13325</name>
</gene>
<dbReference type="Gene3D" id="1.10.10.1130">
    <property type="entry name" value="Uncharacterised protein PF10982, DUF2789"/>
    <property type="match status" value="1"/>
</dbReference>
<dbReference type="Proteomes" id="UP000243937">
    <property type="component" value="Chromosome"/>
</dbReference>
<dbReference type="OrthoDB" id="5828847at2"/>